<name>A0A6G1ZL33_9BACT</name>
<organism evidence="1">
    <name type="scientific">Parabacteroides goldsteinii</name>
    <dbReference type="NCBI Taxonomy" id="328812"/>
    <lineage>
        <taxon>Bacteria</taxon>
        <taxon>Pseudomonadati</taxon>
        <taxon>Bacteroidota</taxon>
        <taxon>Bacteroidia</taxon>
        <taxon>Bacteroidales</taxon>
        <taxon>Tannerellaceae</taxon>
        <taxon>Parabacteroides</taxon>
    </lineage>
</organism>
<comment type="caution">
    <text evidence="1">The sequence shown here is derived from an EMBL/GenBank/DDBJ whole genome shotgun (WGS) entry which is preliminary data.</text>
</comment>
<protein>
    <submittedName>
        <fullName evidence="1">Uncharacterized protein</fullName>
    </submittedName>
</protein>
<dbReference type="RefSeq" id="WP_010803616.1">
    <property type="nucleotide sequence ID" value="NZ_CAJSYT010000001.1"/>
</dbReference>
<proteinExistence type="predicted"/>
<accession>A0A6G1ZL33</accession>
<reference evidence="1" key="1">
    <citation type="journal article" date="2019" name="Nat. Med.">
        <title>A library of human gut bacterial isolates paired with longitudinal multiomics data enables mechanistic microbiome research.</title>
        <authorList>
            <person name="Poyet M."/>
            <person name="Groussin M."/>
            <person name="Gibbons S.M."/>
            <person name="Avila-Pacheco J."/>
            <person name="Jiang X."/>
            <person name="Kearney S.M."/>
            <person name="Perrotta A.R."/>
            <person name="Berdy B."/>
            <person name="Zhao S."/>
            <person name="Lieberman T.D."/>
            <person name="Swanson P.K."/>
            <person name="Smith M."/>
            <person name="Roesemann S."/>
            <person name="Alexander J.E."/>
            <person name="Rich S.A."/>
            <person name="Livny J."/>
            <person name="Vlamakis H."/>
            <person name="Clish C."/>
            <person name="Bullock K."/>
            <person name="Deik A."/>
            <person name="Scott J."/>
            <person name="Pierce K.A."/>
            <person name="Xavier R.J."/>
            <person name="Alm E.J."/>
        </authorList>
    </citation>
    <scope>NUCLEOTIDE SEQUENCE</scope>
    <source>
        <strain evidence="1">BIOML-A4</strain>
    </source>
</reference>
<sequence>MAKKGGLTPLWSDKEVERWFNYHIDRAEEKMYILMQRAGEEFVKIAREKGKYNDHTGNLRSSVGYVIVANGKVLSENFELSDKGTDKVTGKQRAKRLTGELATLYNKGFVLIGVAGMKYAVIVEAMENKDVISSAADHAEDWIRKQSKTLFDKLAEKGY</sequence>
<dbReference type="EMBL" id="WKLP01000060">
    <property type="protein sequence ID" value="MRY14674.1"/>
    <property type="molecule type" value="Genomic_DNA"/>
</dbReference>
<dbReference type="AlphaFoldDB" id="A0A6G1ZL33"/>
<gene>
    <name evidence="1" type="ORF">GKE01_24915</name>
</gene>
<evidence type="ECO:0000313" key="1">
    <source>
        <dbReference type="EMBL" id="MRY14674.1"/>
    </source>
</evidence>